<gene>
    <name evidence="4" type="ORF">MPUL_27160</name>
</gene>
<keyword evidence="2" id="KW-1133">Transmembrane helix</keyword>
<feature type="domain" description="DUF7847" evidence="3">
    <location>
        <begin position="128"/>
        <end position="399"/>
    </location>
</feature>
<evidence type="ECO:0000313" key="4">
    <source>
        <dbReference type="EMBL" id="BBY81558.1"/>
    </source>
</evidence>
<name>A0A7I7UJ97_MYCPV</name>
<feature type="transmembrane region" description="Helical" evidence="2">
    <location>
        <begin position="356"/>
        <end position="376"/>
    </location>
</feature>
<evidence type="ECO:0000256" key="1">
    <source>
        <dbReference type="SAM" id="MobiDB-lite"/>
    </source>
</evidence>
<evidence type="ECO:0000256" key="2">
    <source>
        <dbReference type="SAM" id="Phobius"/>
    </source>
</evidence>
<accession>A0A7I7UJ97</accession>
<feature type="region of interest" description="Disordered" evidence="1">
    <location>
        <begin position="31"/>
        <end position="108"/>
    </location>
</feature>
<reference evidence="4 5" key="1">
    <citation type="journal article" date="2019" name="Emerg. Microbes Infect.">
        <title>Comprehensive subspecies identification of 175 nontuberculous mycobacteria species based on 7547 genomic profiles.</title>
        <authorList>
            <person name="Matsumoto Y."/>
            <person name="Kinjo T."/>
            <person name="Motooka D."/>
            <person name="Nabeya D."/>
            <person name="Jung N."/>
            <person name="Uechi K."/>
            <person name="Horii T."/>
            <person name="Iida T."/>
            <person name="Fujita J."/>
            <person name="Nakamura S."/>
        </authorList>
    </citation>
    <scope>NUCLEOTIDE SEQUENCE [LARGE SCALE GENOMIC DNA]</scope>
    <source>
        <strain evidence="4 5">JCM 6370</strain>
    </source>
</reference>
<protein>
    <submittedName>
        <fullName evidence="4">Membrane protein</fullName>
    </submittedName>
</protein>
<keyword evidence="2" id="KW-0812">Transmembrane</keyword>
<feature type="transmembrane region" description="Helical" evidence="2">
    <location>
        <begin position="237"/>
        <end position="265"/>
    </location>
</feature>
<feature type="transmembrane region" description="Helical" evidence="2">
    <location>
        <begin position="271"/>
        <end position="304"/>
    </location>
</feature>
<feature type="transmembrane region" description="Helical" evidence="2">
    <location>
        <begin position="144"/>
        <end position="170"/>
    </location>
</feature>
<dbReference type="Pfam" id="PF25231">
    <property type="entry name" value="DUF7847"/>
    <property type="match status" value="1"/>
</dbReference>
<dbReference type="InterPro" id="IPR057169">
    <property type="entry name" value="DUF7847"/>
</dbReference>
<proteinExistence type="predicted"/>
<evidence type="ECO:0000259" key="3">
    <source>
        <dbReference type="Pfam" id="PF25231"/>
    </source>
</evidence>
<organism evidence="4 5">
    <name type="scientific">Mycolicibacterium pulveris</name>
    <name type="common">Mycobacterium pulveris</name>
    <dbReference type="NCBI Taxonomy" id="36813"/>
    <lineage>
        <taxon>Bacteria</taxon>
        <taxon>Bacillati</taxon>
        <taxon>Actinomycetota</taxon>
        <taxon>Actinomycetes</taxon>
        <taxon>Mycobacteriales</taxon>
        <taxon>Mycobacteriaceae</taxon>
        <taxon>Mycolicibacterium</taxon>
    </lineage>
</organism>
<keyword evidence="2" id="KW-0472">Membrane</keyword>
<evidence type="ECO:0000313" key="5">
    <source>
        <dbReference type="Proteomes" id="UP000467252"/>
    </source>
</evidence>
<dbReference type="AlphaFoldDB" id="A0A7I7UJ97"/>
<dbReference type="Proteomes" id="UP000467252">
    <property type="component" value="Chromosome"/>
</dbReference>
<feature type="compositionally biased region" description="Pro residues" evidence="1">
    <location>
        <begin position="38"/>
        <end position="108"/>
    </location>
</feature>
<keyword evidence="5" id="KW-1185">Reference proteome</keyword>
<feature type="transmembrane region" description="Helical" evidence="2">
    <location>
        <begin position="190"/>
        <end position="216"/>
    </location>
</feature>
<sequence>MAPTYAAAPSDGPTTLSIRVAADRMVAMSNPAGGSAVPGPPTPGYPQPGYPPPGYGAPPGYPPPSGYPPPGYAPQGYPPSPYGGPPGYPPPGYGAPPPGYGAPPPGYGAPPPLRPGVIPLRPLTLADIFNGAITYIRANPKATLGLTTVVVVATQLLALVLSVGPLAVAGRLDPTLSGEQMSTDLLIGSSLSSMAGAVATGLSAILLSGMLTVVVGRAVFGAGITISQAWQRLRGRLWALIGFSVLEVLGAVLLVAAVVGMIAWIGVAAGAAAAVVLGVPLVFALIAALIYLGTMLTFVPAIIVLERHGIIEAVLRSFRLVKPNFWRVLGIRLLATIVAQFIAVAVAVPFSFSGQMLVMAASSTAMTLIALVLLSVGSAIGQIITAPFNAGVVVLQYTDARIRTEAFDLVLQTGAGYGPGMPESTDHLWLTRQN</sequence>
<feature type="transmembrane region" description="Helical" evidence="2">
    <location>
        <begin position="325"/>
        <end position="350"/>
    </location>
</feature>
<dbReference type="EMBL" id="AP022599">
    <property type="protein sequence ID" value="BBY81558.1"/>
    <property type="molecule type" value="Genomic_DNA"/>
</dbReference>